<organism evidence="11 12">
    <name type="scientific">[Candida] anglica</name>
    <dbReference type="NCBI Taxonomy" id="148631"/>
    <lineage>
        <taxon>Eukaryota</taxon>
        <taxon>Fungi</taxon>
        <taxon>Dikarya</taxon>
        <taxon>Ascomycota</taxon>
        <taxon>Saccharomycotina</taxon>
        <taxon>Pichiomycetes</taxon>
        <taxon>Debaryomycetaceae</taxon>
        <taxon>Kurtzmaniella</taxon>
    </lineage>
</organism>
<keyword evidence="8 10" id="KW-1133">Transmembrane helix</keyword>
<feature type="transmembrane region" description="Helical" evidence="10">
    <location>
        <begin position="95"/>
        <end position="112"/>
    </location>
</feature>
<evidence type="ECO:0000256" key="4">
    <source>
        <dbReference type="ARBA" id="ARBA00022603"/>
    </source>
</evidence>
<feature type="transmembrane region" description="Helical" evidence="10">
    <location>
        <begin position="28"/>
        <end position="51"/>
    </location>
</feature>
<gene>
    <name evidence="11" type="primary">STE14</name>
    <name evidence="11" type="ORF">CAAN4_F04698</name>
</gene>
<comment type="subcellular location">
    <subcellularLocation>
        <location evidence="10">Endoplasmic reticulum membrane</location>
        <topology evidence="10">Multi-pass membrane protein</topology>
    </subcellularLocation>
    <subcellularLocation>
        <location evidence="1">Membrane</location>
        <topology evidence="1">Multi-pass membrane protein</topology>
    </subcellularLocation>
</comment>
<feature type="transmembrane region" description="Helical" evidence="10">
    <location>
        <begin position="58"/>
        <end position="79"/>
    </location>
</feature>
<evidence type="ECO:0000256" key="3">
    <source>
        <dbReference type="ARBA" id="ARBA00012151"/>
    </source>
</evidence>
<evidence type="ECO:0000313" key="11">
    <source>
        <dbReference type="EMBL" id="CAK7911934.1"/>
    </source>
</evidence>
<evidence type="ECO:0000256" key="1">
    <source>
        <dbReference type="ARBA" id="ARBA00004141"/>
    </source>
</evidence>
<dbReference type="PANTHER" id="PTHR12714">
    <property type="entry name" value="PROTEIN-S ISOPRENYLCYSTEINE O-METHYLTRANSFERASE"/>
    <property type="match status" value="1"/>
</dbReference>
<dbReference type="Proteomes" id="UP001497600">
    <property type="component" value="Chromosome F"/>
</dbReference>
<evidence type="ECO:0000256" key="7">
    <source>
        <dbReference type="ARBA" id="ARBA00022692"/>
    </source>
</evidence>
<dbReference type="EC" id="2.1.1.100" evidence="3 10"/>
<evidence type="ECO:0000256" key="6">
    <source>
        <dbReference type="ARBA" id="ARBA00022691"/>
    </source>
</evidence>
<protein>
    <recommendedName>
        <fullName evidence="3 10">Protein-S-isoprenylcysteine O-methyltransferase</fullName>
        <ecNumber evidence="3 10">2.1.1.100</ecNumber>
    </recommendedName>
</protein>
<accession>A0ABP0EHJ4</accession>
<dbReference type="Gene3D" id="1.20.120.1630">
    <property type="match status" value="1"/>
</dbReference>
<keyword evidence="7 10" id="KW-0812">Transmembrane</keyword>
<dbReference type="Pfam" id="PF04140">
    <property type="entry name" value="ICMT"/>
    <property type="match status" value="1"/>
</dbReference>
<evidence type="ECO:0000256" key="5">
    <source>
        <dbReference type="ARBA" id="ARBA00022679"/>
    </source>
</evidence>
<keyword evidence="10" id="KW-0256">Endoplasmic reticulum</keyword>
<keyword evidence="6 10" id="KW-0949">S-adenosyl-L-methionine</keyword>
<keyword evidence="12" id="KW-1185">Reference proteome</keyword>
<evidence type="ECO:0000256" key="2">
    <source>
        <dbReference type="ARBA" id="ARBA00009140"/>
    </source>
</evidence>
<evidence type="ECO:0000256" key="8">
    <source>
        <dbReference type="ARBA" id="ARBA00022989"/>
    </source>
</evidence>
<keyword evidence="4 10" id="KW-0489">Methyltransferase</keyword>
<evidence type="ECO:0000256" key="10">
    <source>
        <dbReference type="RuleBase" id="RU362022"/>
    </source>
</evidence>
<dbReference type="InterPro" id="IPR007269">
    <property type="entry name" value="ICMT_MeTrfase"/>
</dbReference>
<keyword evidence="9 10" id="KW-0472">Membrane</keyword>
<dbReference type="PROSITE" id="PS51564">
    <property type="entry name" value="SAM_ICMT"/>
    <property type="match status" value="1"/>
</dbReference>
<dbReference type="InterPro" id="IPR025770">
    <property type="entry name" value="PPMT_MeTrfase"/>
</dbReference>
<dbReference type="PANTHER" id="PTHR12714:SF9">
    <property type="entry name" value="PROTEIN-S-ISOPRENYLCYSTEINE O-METHYLTRANSFERASE"/>
    <property type="match status" value="1"/>
</dbReference>
<comment type="similarity">
    <text evidence="2 10">Belongs to the class VI-like SAM-binding methyltransferase superfamily. Isoprenylcysteine carboxyl methyltransferase family.</text>
</comment>
<keyword evidence="5" id="KW-0808">Transferase</keyword>
<feature type="transmembrane region" description="Helical" evidence="10">
    <location>
        <begin position="124"/>
        <end position="146"/>
    </location>
</feature>
<feature type="transmembrane region" description="Helical" evidence="10">
    <location>
        <begin position="189"/>
        <end position="211"/>
    </location>
</feature>
<comment type="catalytic activity">
    <reaction evidence="10">
        <text>[protein]-C-terminal S-[(2E,6E)-farnesyl]-L-cysteine + S-adenosyl-L-methionine = [protein]-C-terminal S-[(2E,6E)-farnesyl]-L-cysteine methyl ester + S-adenosyl-L-homocysteine</text>
        <dbReference type="Rhea" id="RHEA:21672"/>
        <dbReference type="Rhea" id="RHEA-COMP:12125"/>
        <dbReference type="Rhea" id="RHEA-COMP:12126"/>
        <dbReference type="ChEBI" id="CHEBI:57856"/>
        <dbReference type="ChEBI" id="CHEBI:59789"/>
        <dbReference type="ChEBI" id="CHEBI:90510"/>
        <dbReference type="ChEBI" id="CHEBI:90511"/>
        <dbReference type="EC" id="2.1.1.100"/>
    </reaction>
</comment>
<evidence type="ECO:0000256" key="9">
    <source>
        <dbReference type="ARBA" id="ARBA00023136"/>
    </source>
</evidence>
<proteinExistence type="inferred from homology"/>
<dbReference type="EMBL" id="OZ004258">
    <property type="protein sequence ID" value="CAK7911934.1"/>
    <property type="molecule type" value="Genomic_DNA"/>
</dbReference>
<evidence type="ECO:0000313" key="12">
    <source>
        <dbReference type="Proteomes" id="UP001497600"/>
    </source>
</evidence>
<sequence length="251" mass="28361">MTTELRDDSEVSDHVSNDPPYDARKVNLAVVAVKAMGLGIMFSTSITLALLHHQVSVCLFIAAVVVFHLAEFFCTSVYNTSATDDDSFILNDTDLLLAYLVSIIEYCVRHWLQSVFLPQTAANVIPILAFVASLVGGVVVILGQTFRSLAMCTAKESFNHYIQRQHEDKHVLVTHGIYGVSRHPSYFGFFWWFVGLQIWLGNPITLVAGGYKLWSFFRHRIEFEEAFLVSFFGKEYVQYKKRTPVLIPLIG</sequence>
<name>A0ABP0EHJ4_9ASCO</name>
<reference evidence="11 12" key="1">
    <citation type="submission" date="2024-01" db="EMBL/GenBank/DDBJ databases">
        <authorList>
            <consortium name="Genoscope - CEA"/>
            <person name="William W."/>
        </authorList>
    </citation>
    <scope>NUCLEOTIDE SEQUENCE [LARGE SCALE GENOMIC DNA]</scope>
    <source>
        <strain evidence="11 12">29B2s-10</strain>
    </source>
</reference>